<dbReference type="InterPro" id="IPR035644">
    <property type="entry name" value="MraZ_C"/>
</dbReference>
<dbReference type="EMBL" id="JACNJZ010000171">
    <property type="protein sequence ID" value="MBC8318632.1"/>
    <property type="molecule type" value="Genomic_DNA"/>
</dbReference>
<evidence type="ECO:0000313" key="10">
    <source>
        <dbReference type="Proteomes" id="UP000614424"/>
    </source>
</evidence>
<proteinExistence type="inferred from homology"/>
<dbReference type="HAMAP" id="MF_01008">
    <property type="entry name" value="MraZ"/>
    <property type="match status" value="1"/>
</dbReference>
<evidence type="ECO:0000256" key="1">
    <source>
        <dbReference type="ARBA" id="ARBA00013860"/>
    </source>
</evidence>
<dbReference type="InterPro" id="IPR003444">
    <property type="entry name" value="MraZ"/>
</dbReference>
<evidence type="ECO:0000256" key="3">
    <source>
        <dbReference type="ARBA" id="ARBA00022737"/>
    </source>
</evidence>
<keyword evidence="5 7" id="KW-0238">DNA-binding</keyword>
<evidence type="ECO:0000256" key="7">
    <source>
        <dbReference type="HAMAP-Rule" id="MF_01008"/>
    </source>
</evidence>
<name>A0A8J6NFK1_9BACT</name>
<keyword evidence="4 7" id="KW-0805">Transcription regulation</keyword>
<dbReference type="PANTHER" id="PTHR34701">
    <property type="entry name" value="TRANSCRIPTIONAL REGULATOR MRAZ"/>
    <property type="match status" value="1"/>
</dbReference>
<accession>A0A8J6NFK1</accession>
<dbReference type="GO" id="GO:0005737">
    <property type="term" value="C:cytoplasm"/>
    <property type="evidence" value="ECO:0007669"/>
    <property type="project" value="UniProtKB-UniRule"/>
</dbReference>
<dbReference type="GO" id="GO:0003700">
    <property type="term" value="F:DNA-binding transcription factor activity"/>
    <property type="evidence" value="ECO:0007669"/>
    <property type="project" value="UniProtKB-UniRule"/>
</dbReference>
<keyword evidence="6 7" id="KW-0804">Transcription</keyword>
<dbReference type="PANTHER" id="PTHR34701:SF1">
    <property type="entry name" value="TRANSCRIPTIONAL REGULATOR MRAZ"/>
    <property type="match status" value="1"/>
</dbReference>
<dbReference type="GO" id="GO:2000143">
    <property type="term" value="P:negative regulation of DNA-templated transcription initiation"/>
    <property type="evidence" value="ECO:0007669"/>
    <property type="project" value="TreeGrafter"/>
</dbReference>
<dbReference type="GO" id="GO:0000976">
    <property type="term" value="F:transcription cis-regulatory region binding"/>
    <property type="evidence" value="ECO:0007669"/>
    <property type="project" value="TreeGrafter"/>
</dbReference>
<dbReference type="Gene3D" id="3.40.1550.20">
    <property type="entry name" value="Transcriptional regulator MraZ domain"/>
    <property type="match status" value="1"/>
</dbReference>
<dbReference type="InterPro" id="IPR037914">
    <property type="entry name" value="SpoVT-AbrB_sf"/>
</dbReference>
<comment type="subunit">
    <text evidence="7">Forms oligomers.</text>
</comment>
<dbReference type="GO" id="GO:0009295">
    <property type="term" value="C:nucleoid"/>
    <property type="evidence" value="ECO:0007669"/>
    <property type="project" value="UniProtKB-SubCell"/>
</dbReference>
<dbReference type="Proteomes" id="UP000614424">
    <property type="component" value="Unassembled WGS sequence"/>
</dbReference>
<evidence type="ECO:0000256" key="5">
    <source>
        <dbReference type="ARBA" id="ARBA00023125"/>
    </source>
</evidence>
<organism evidence="9 10">
    <name type="scientific">Candidatus Desulfobia pelagia</name>
    <dbReference type="NCBI Taxonomy" id="2841692"/>
    <lineage>
        <taxon>Bacteria</taxon>
        <taxon>Pseudomonadati</taxon>
        <taxon>Thermodesulfobacteriota</taxon>
        <taxon>Desulfobulbia</taxon>
        <taxon>Desulfobulbales</taxon>
        <taxon>Desulfobulbaceae</taxon>
        <taxon>Candidatus Desulfobia</taxon>
    </lineage>
</organism>
<reference evidence="9 10" key="1">
    <citation type="submission" date="2020-08" db="EMBL/GenBank/DDBJ databases">
        <title>Bridging the membrane lipid divide: bacteria of the FCB group superphylum have the potential to synthesize archaeal ether lipids.</title>
        <authorList>
            <person name="Villanueva L."/>
            <person name="Von Meijenfeldt F.A.B."/>
            <person name="Westbye A.B."/>
            <person name="Yadav S."/>
            <person name="Hopmans E.C."/>
            <person name="Dutilh B.E."/>
            <person name="Sinninghe Damste J.S."/>
        </authorList>
    </citation>
    <scope>NUCLEOTIDE SEQUENCE [LARGE SCALE GENOMIC DNA]</scope>
    <source>
        <strain evidence="9">NIOZ-UU47</strain>
    </source>
</reference>
<dbReference type="CDD" id="cd16320">
    <property type="entry name" value="MraZ_N"/>
    <property type="match status" value="1"/>
</dbReference>
<dbReference type="NCBIfam" id="TIGR00242">
    <property type="entry name" value="division/cell wall cluster transcriptional repressor MraZ"/>
    <property type="match status" value="1"/>
</dbReference>
<sequence>MISSPVSRFRGRSEHSLDGKGRINIPARFRDVLLREYDDRLLITPPWNKCLRIYPLPEWEKKEQALLGLERQQPHVAKMVRYLVGGSVECQADKNGRILLPVHLRNQLNLDKEIIMNGMLTFFEVWSKETWEIDSTLTDQDFADFDLTFNELGMF</sequence>
<protein>
    <recommendedName>
        <fullName evidence="1 7">Transcriptional regulator MraZ</fullName>
    </recommendedName>
</protein>
<dbReference type="InterPro" id="IPR007159">
    <property type="entry name" value="SpoVT-AbrB_dom"/>
</dbReference>
<evidence type="ECO:0000313" key="9">
    <source>
        <dbReference type="EMBL" id="MBC8318632.1"/>
    </source>
</evidence>
<gene>
    <name evidence="7 9" type="primary">mraZ</name>
    <name evidence="9" type="ORF">H8E41_12075</name>
</gene>
<evidence type="ECO:0000256" key="6">
    <source>
        <dbReference type="ARBA" id="ARBA00023163"/>
    </source>
</evidence>
<dbReference type="SUPFAM" id="SSF89447">
    <property type="entry name" value="AbrB/MazE/MraZ-like"/>
    <property type="match status" value="1"/>
</dbReference>
<keyword evidence="2 7" id="KW-0963">Cytoplasm</keyword>
<evidence type="ECO:0000259" key="8">
    <source>
        <dbReference type="PROSITE" id="PS51740"/>
    </source>
</evidence>
<feature type="domain" description="SpoVT-AbrB" evidence="8">
    <location>
        <begin position="12"/>
        <end position="58"/>
    </location>
</feature>
<dbReference type="InterPro" id="IPR020603">
    <property type="entry name" value="MraZ_dom"/>
</dbReference>
<feature type="domain" description="SpoVT-AbrB" evidence="8">
    <location>
        <begin position="87"/>
        <end position="130"/>
    </location>
</feature>
<comment type="subcellular location">
    <subcellularLocation>
        <location evidence="7">Cytoplasm</location>
        <location evidence="7">Nucleoid</location>
    </subcellularLocation>
</comment>
<dbReference type="Pfam" id="PF02381">
    <property type="entry name" value="MraZ"/>
    <property type="match status" value="2"/>
</dbReference>
<evidence type="ECO:0000256" key="4">
    <source>
        <dbReference type="ARBA" id="ARBA00023015"/>
    </source>
</evidence>
<evidence type="ECO:0000256" key="2">
    <source>
        <dbReference type="ARBA" id="ARBA00022490"/>
    </source>
</evidence>
<comment type="similarity">
    <text evidence="7">Belongs to the MraZ family.</text>
</comment>
<dbReference type="InterPro" id="IPR035642">
    <property type="entry name" value="MraZ_N"/>
</dbReference>
<dbReference type="AlphaFoldDB" id="A0A8J6NFK1"/>
<dbReference type="InterPro" id="IPR038619">
    <property type="entry name" value="MraZ_sf"/>
</dbReference>
<comment type="caution">
    <text evidence="9">The sequence shown here is derived from an EMBL/GenBank/DDBJ whole genome shotgun (WGS) entry which is preliminary data.</text>
</comment>
<keyword evidence="3" id="KW-0677">Repeat</keyword>
<dbReference type="CDD" id="cd16321">
    <property type="entry name" value="MraZ_C"/>
    <property type="match status" value="1"/>
</dbReference>
<dbReference type="PROSITE" id="PS51740">
    <property type="entry name" value="SPOVT_ABRB"/>
    <property type="match status" value="2"/>
</dbReference>